<dbReference type="Pfam" id="PF00094">
    <property type="entry name" value="VWD"/>
    <property type="match status" value="2"/>
</dbReference>
<keyword evidence="3" id="KW-0732">Signal</keyword>
<dbReference type="Proteomes" id="UP000007110">
    <property type="component" value="Unassembled WGS sequence"/>
</dbReference>
<keyword evidence="5" id="KW-0472">Membrane</keyword>
<evidence type="ECO:0000256" key="2">
    <source>
        <dbReference type="ARBA" id="ARBA00022475"/>
    </source>
</evidence>
<evidence type="ECO:0000256" key="6">
    <source>
        <dbReference type="ARBA" id="ARBA00023157"/>
    </source>
</evidence>
<evidence type="ECO:0000256" key="3">
    <source>
        <dbReference type="ARBA" id="ARBA00022729"/>
    </source>
</evidence>
<dbReference type="GO" id="GO:0005886">
    <property type="term" value="C:plasma membrane"/>
    <property type="evidence" value="ECO:0007669"/>
    <property type="project" value="UniProtKB-SubCell"/>
</dbReference>
<dbReference type="AlphaFoldDB" id="A0A7M7NEN8"/>
<dbReference type="InterPro" id="IPR014853">
    <property type="entry name" value="VWF/SSPO/ZAN-like_Cys-rich_dom"/>
</dbReference>
<evidence type="ECO:0000313" key="11">
    <source>
        <dbReference type="EnsemblMetazoa" id="XP_030833924"/>
    </source>
</evidence>
<dbReference type="SMART" id="SM00216">
    <property type="entry name" value="VWD"/>
    <property type="match status" value="2"/>
</dbReference>
<feature type="domain" description="CUB" evidence="9">
    <location>
        <begin position="105"/>
        <end position="235"/>
    </location>
</feature>
<dbReference type="InterPro" id="IPR052749">
    <property type="entry name" value="Alpha-tectorin"/>
</dbReference>
<keyword evidence="2" id="KW-1003">Cell membrane</keyword>
<dbReference type="CDD" id="cd19941">
    <property type="entry name" value="TIL"/>
    <property type="match status" value="2"/>
</dbReference>
<reference evidence="12" key="1">
    <citation type="submission" date="2015-02" db="EMBL/GenBank/DDBJ databases">
        <title>Genome sequencing for Strongylocentrotus purpuratus.</title>
        <authorList>
            <person name="Murali S."/>
            <person name="Liu Y."/>
            <person name="Vee V."/>
            <person name="English A."/>
            <person name="Wang M."/>
            <person name="Skinner E."/>
            <person name="Han Y."/>
            <person name="Muzny D.M."/>
            <person name="Worley K.C."/>
            <person name="Gibbs R.A."/>
        </authorList>
    </citation>
    <scope>NUCLEOTIDE SEQUENCE</scope>
</reference>
<evidence type="ECO:0000259" key="9">
    <source>
        <dbReference type="PROSITE" id="PS01180"/>
    </source>
</evidence>
<feature type="domain" description="CUB" evidence="9">
    <location>
        <begin position="244"/>
        <end position="363"/>
    </location>
</feature>
<feature type="domain" description="VWFD" evidence="10">
    <location>
        <begin position="771"/>
        <end position="947"/>
    </location>
</feature>
<dbReference type="OMA" id="EICAVAN"/>
<dbReference type="Gene3D" id="2.60.120.290">
    <property type="entry name" value="Spermadhesin, CUB domain"/>
    <property type="match status" value="2"/>
</dbReference>
<name>A0A7M7NEN8_STRPU</name>
<dbReference type="PROSITE" id="PS51233">
    <property type="entry name" value="VWFD"/>
    <property type="match status" value="2"/>
</dbReference>
<evidence type="ECO:0000256" key="1">
    <source>
        <dbReference type="ARBA" id="ARBA00004236"/>
    </source>
</evidence>
<dbReference type="InterPro" id="IPR002919">
    <property type="entry name" value="TIL_dom"/>
</dbReference>
<evidence type="ECO:0000313" key="12">
    <source>
        <dbReference type="Proteomes" id="UP000007110"/>
    </source>
</evidence>
<dbReference type="InterPro" id="IPR000859">
    <property type="entry name" value="CUB_dom"/>
</dbReference>
<dbReference type="Pfam" id="PF01826">
    <property type="entry name" value="TIL"/>
    <property type="match status" value="2"/>
</dbReference>
<accession>A0A7M7NEN8</accession>
<evidence type="ECO:0000256" key="7">
    <source>
        <dbReference type="ARBA" id="ARBA00023180"/>
    </source>
</evidence>
<dbReference type="InterPro" id="IPR035914">
    <property type="entry name" value="Sperma_CUB_dom_sf"/>
</dbReference>
<dbReference type="GO" id="GO:0005615">
    <property type="term" value="C:extracellular space"/>
    <property type="evidence" value="ECO:0000318"/>
    <property type="project" value="GO_Central"/>
</dbReference>
<dbReference type="SMART" id="SM00042">
    <property type="entry name" value="CUB"/>
    <property type="match status" value="1"/>
</dbReference>
<dbReference type="PANTHER" id="PTHR46160">
    <property type="entry name" value="ALPHA-TECTORIN-RELATED"/>
    <property type="match status" value="1"/>
</dbReference>
<evidence type="ECO:0000256" key="4">
    <source>
        <dbReference type="ARBA" id="ARBA00022737"/>
    </source>
</evidence>
<evidence type="ECO:0000256" key="8">
    <source>
        <dbReference type="PROSITE-ProRule" id="PRU00059"/>
    </source>
</evidence>
<reference evidence="11" key="2">
    <citation type="submission" date="2021-01" db="UniProtKB">
        <authorList>
            <consortium name="EnsemblMetazoa"/>
        </authorList>
    </citation>
    <scope>IDENTIFICATION</scope>
</reference>
<dbReference type="GO" id="GO:0005201">
    <property type="term" value="F:extracellular matrix structural constituent"/>
    <property type="evidence" value="ECO:0000318"/>
    <property type="project" value="GO_Central"/>
</dbReference>
<comment type="subcellular location">
    <subcellularLocation>
        <location evidence="1">Cell membrane</location>
    </subcellularLocation>
</comment>
<dbReference type="EnsemblMetazoa" id="XM_030978064">
    <property type="protein sequence ID" value="XP_030833924"/>
    <property type="gene ID" value="LOC581310"/>
</dbReference>
<evidence type="ECO:0000256" key="5">
    <source>
        <dbReference type="ARBA" id="ARBA00023136"/>
    </source>
</evidence>
<dbReference type="Pfam" id="PF08742">
    <property type="entry name" value="C8"/>
    <property type="match status" value="2"/>
</dbReference>
<evidence type="ECO:0008006" key="13">
    <source>
        <dbReference type="Google" id="ProtNLM"/>
    </source>
</evidence>
<dbReference type="PROSITE" id="PS01180">
    <property type="entry name" value="CUB"/>
    <property type="match status" value="2"/>
</dbReference>
<dbReference type="InterPro" id="IPR036084">
    <property type="entry name" value="Ser_inhib-like_sf"/>
</dbReference>
<dbReference type="SMART" id="SM00832">
    <property type="entry name" value="C8"/>
    <property type="match status" value="2"/>
</dbReference>
<dbReference type="InParanoid" id="A0A7M7NEN8"/>
<proteinExistence type="predicted"/>
<feature type="domain" description="VWFD" evidence="10">
    <location>
        <begin position="366"/>
        <end position="544"/>
    </location>
</feature>
<organism evidence="11 12">
    <name type="scientific">Strongylocentrotus purpuratus</name>
    <name type="common">Purple sea urchin</name>
    <dbReference type="NCBI Taxonomy" id="7668"/>
    <lineage>
        <taxon>Eukaryota</taxon>
        <taxon>Metazoa</taxon>
        <taxon>Echinodermata</taxon>
        <taxon>Eleutherozoa</taxon>
        <taxon>Echinozoa</taxon>
        <taxon>Echinoidea</taxon>
        <taxon>Euechinoidea</taxon>
        <taxon>Echinacea</taxon>
        <taxon>Camarodonta</taxon>
        <taxon>Echinidea</taxon>
        <taxon>Strongylocentrotidae</taxon>
        <taxon>Strongylocentrotus</taxon>
    </lineage>
</organism>
<dbReference type="PANTHER" id="PTHR46160:SF8">
    <property type="entry name" value="VWFD DOMAIN-CONTAINING PROTEIN"/>
    <property type="match status" value="1"/>
</dbReference>
<dbReference type="OrthoDB" id="5945029at2759"/>
<dbReference type="Pfam" id="PF12714">
    <property type="entry name" value="TILa"/>
    <property type="match status" value="2"/>
</dbReference>
<dbReference type="SMART" id="SM00215">
    <property type="entry name" value="VWC_out"/>
    <property type="match status" value="2"/>
</dbReference>
<dbReference type="GO" id="GO:0031012">
    <property type="term" value="C:extracellular matrix"/>
    <property type="evidence" value="ECO:0000318"/>
    <property type="project" value="GO_Central"/>
</dbReference>
<keyword evidence="7" id="KW-0325">Glycoprotein</keyword>
<dbReference type="SUPFAM" id="SSF49854">
    <property type="entry name" value="Spermadhesin, CUB domain"/>
    <property type="match status" value="3"/>
</dbReference>
<dbReference type="KEGG" id="spu:581310"/>
<evidence type="ECO:0000259" key="10">
    <source>
        <dbReference type="PROSITE" id="PS51233"/>
    </source>
</evidence>
<dbReference type="SUPFAM" id="SSF57567">
    <property type="entry name" value="Serine protease inhibitors"/>
    <property type="match status" value="2"/>
</dbReference>
<dbReference type="RefSeq" id="XP_030833924.1">
    <property type="nucleotide sequence ID" value="XM_030978064.1"/>
</dbReference>
<dbReference type="Gene3D" id="2.10.25.10">
    <property type="entry name" value="Laminin"/>
    <property type="match status" value="2"/>
</dbReference>
<comment type="caution">
    <text evidence="8">Lacks conserved residue(s) required for the propagation of feature annotation.</text>
</comment>
<dbReference type="GeneID" id="581310"/>
<dbReference type="InterPro" id="IPR001846">
    <property type="entry name" value="VWF_type-D"/>
</dbReference>
<dbReference type="InterPro" id="IPR001007">
    <property type="entry name" value="VWF_dom"/>
</dbReference>
<dbReference type="FunFam" id="2.10.25.10:FF:000055">
    <property type="entry name" value="alpha-tectorin isoform X1"/>
    <property type="match status" value="2"/>
</dbReference>
<sequence>MRVADCVWHASAPEGQHIQLRVTVMETDADEEFRVYDHGTSVDDQYLVSTIRGYPYMDVKAIMSSGQGLTVRYTAYQGRENDPSFRFFALVTTLPTQFSRNEEACGGRVLLTETEQTTIVAPYNLPNTGPHAYWFQTTGRAFRGDGEVSCVWTIVAPPNRKVQVTWDHTDTLNEKVGIYDHETVSGDHEVTRLQGVIDWQMPVFTSSGSVIVLYLKQDGLQPDVGNGFRVTLQSTDAVNVQPGCGGSIALDENGLATATIRSPYYDVTETTGSSIMCWWFITAPYGNQVQVDINDVTTTTNERVRITDGATPSDNPSFEHTFTGTVTVEERLYSGAGGVIIALEDLSVAGPNGRGFSLEVSIAGPGYCEIVGDPHYTSFDGKRFDFQGDCEYTLAKPCTPETDQLPDFHLWGNNVKWTPSSRVSLLRQMFLSYNGSTYSIGQPSGRTIRVDGVQVTAPVNQNGVSITYAYPLLIIETEFGLRVTYDGAHFGRVFLSPAFAGRTCGLCGNFDGNTDNDFTLPDGTVTDDVNLFGFKWSADEDFCTLSMDPTNDPCEQDAALAARIERTCAIFDPVRNGGIFGDCSTYVDHFNYFTSCQFDLCYTHELNKVICASVQEYIILCQTRNPGAVIGEWRNLIEQCSFDCPEGTEYRMCGTACPNTCADRTAAENCPRPCHETCLCPDELVLDGEKCVAVEDCGCTLPNNVYLSSGDIWITPETCEERCGCEGGVVTCQPLGCGENEACVVRNGARGCYCQDNFILNNDGECVQAPATCTISGDPHYTTFDRFTHHFQGDCMYTLVRPCQASDLYPDFHIWGDTIKTSPAATVAYLQTVFLLLNDTTYTLAQGKAFLVDGVAKSSVNYQDGSVRVWSDASFLTLETEFGVTIQFNGGSIAYIQVSQEFWNNTCGLCGNFDGVSSNEYTTSDGNLTGSVDVFGNSWQTGPEECQGIVTPPNPCDVNPVAQIAAHGACNNLNNLNGPFQTCLDFADPSDTYTSCVFDACVLGADNDAVCDHYEQYAQICQTLGQQAGDWRTPLAQCAFTCPANQEYNPCGSPCPATCTNPTAPDTCPTPCRETCTCPEGLLFDGESCIEPDQCGCSYEGSYYSNGVTWTSVDCMTSCSCVSGDVVCGTNTCQPSEECALDAQGVPGCYCRPGLNRTEGVCVGEIPPSAEIRVACDGFAMSANVNDAAIIEDIERDDFTAADVVCGVFTYDQTAFTFEKFFESCDEHIARAEVSENDVIFADVATAPLDVLTVGAANPGEDNARTAIFCEFRPVLA</sequence>
<keyword evidence="6" id="KW-1015">Disulfide bond</keyword>
<protein>
    <recommendedName>
        <fullName evidence="13">IgGFc-binding protein</fullName>
    </recommendedName>
</protein>
<keyword evidence="4" id="KW-0677">Repeat</keyword>
<keyword evidence="12" id="KW-1185">Reference proteome</keyword>
<dbReference type="InterPro" id="IPR025615">
    <property type="entry name" value="TILa_dom"/>
</dbReference>